<proteinExistence type="predicted"/>
<evidence type="ECO:0000313" key="3">
    <source>
        <dbReference type="Proteomes" id="UP001162233"/>
    </source>
</evidence>
<sequence>MSGPSLDSDVVDIILNDNLILIDSTYIVLNVFDERGTIKPMCIGEIGAFQTSQSAQDTMSNTSASSELQSDQTI</sequence>
<evidence type="ECO:0000256" key="1">
    <source>
        <dbReference type="SAM" id="MobiDB-lite"/>
    </source>
</evidence>
<dbReference type="Proteomes" id="UP001162233">
    <property type="component" value="Segment"/>
</dbReference>
<feature type="region of interest" description="Disordered" evidence="1">
    <location>
        <begin position="53"/>
        <end position="74"/>
    </location>
</feature>
<dbReference type="GeneID" id="80541254"/>
<name>A0A5B8YTK7_9ABAC</name>
<dbReference type="EMBL" id="MK746083">
    <property type="protein sequence ID" value="QED40568.1"/>
    <property type="molecule type" value="Genomic_DNA"/>
</dbReference>
<reference evidence="2" key="1">
    <citation type="journal article" date="2019" name="Viruses">
        <title>A Novel Alphabaculovirus from the Soybean Looper, Chrysodeixis includens, that Produces Tetrahedral Occlusion Bodies and Encodes Two Copies of he65.</title>
        <authorList>
            <person name="Harrison R.L."/>
            <person name="Rowley D.L."/>
            <person name="Popham H.J.R."/>
        </authorList>
    </citation>
    <scope>NUCLEOTIDE SEQUENCE</scope>
    <source>
        <strain evidence="2">ChinNPV-1</strain>
    </source>
</reference>
<evidence type="ECO:0000313" key="2">
    <source>
        <dbReference type="EMBL" id="QED40568.1"/>
    </source>
</evidence>
<organism evidence="2 3">
    <name type="scientific">Chrysodeixis includens nucleopolyhedrovirus</name>
    <dbReference type="NCBI Taxonomy" id="1207438"/>
    <lineage>
        <taxon>Viruses</taxon>
        <taxon>Viruses incertae sedis</taxon>
        <taxon>Naldaviricetes</taxon>
        <taxon>Lefavirales</taxon>
        <taxon>Baculoviridae</taxon>
        <taxon>Alphabaculovirus</taxon>
        <taxon>Alphabaculovirus chrincludentis</taxon>
        <taxon>Alphabaculovirus alterchrincludentis</taxon>
    </lineage>
</organism>
<dbReference type="RefSeq" id="YP_010802484.1">
    <property type="nucleotide sequence ID" value="NC_077025.1"/>
</dbReference>
<dbReference type="KEGG" id="vg:80541254"/>
<dbReference type="InterPro" id="IPR009855">
    <property type="entry name" value="Baculo_LEF-10"/>
</dbReference>
<dbReference type="Pfam" id="PF07206">
    <property type="entry name" value="Baculo_LEF-10"/>
    <property type="match status" value="1"/>
</dbReference>
<accession>A0A5B8YTK7</accession>
<keyword evidence="3" id="KW-1185">Reference proteome</keyword>
<protein>
    <submittedName>
        <fullName evidence="2">LEF-10</fullName>
    </submittedName>
</protein>